<proteinExistence type="predicted"/>
<accession>A0A9W9ZUB4</accession>
<keyword evidence="2" id="KW-1185">Reference proteome</keyword>
<evidence type="ECO:0000313" key="1">
    <source>
        <dbReference type="EMBL" id="KAJ7387304.1"/>
    </source>
</evidence>
<comment type="caution">
    <text evidence="1">The sequence shown here is derived from an EMBL/GenBank/DDBJ whole genome shotgun (WGS) entry which is preliminary data.</text>
</comment>
<name>A0A9W9ZUB4_9CNID</name>
<reference evidence="1" key="1">
    <citation type="submission" date="2023-01" db="EMBL/GenBank/DDBJ databases">
        <title>Genome assembly of the deep-sea coral Lophelia pertusa.</title>
        <authorList>
            <person name="Herrera S."/>
            <person name="Cordes E."/>
        </authorList>
    </citation>
    <scope>NUCLEOTIDE SEQUENCE</scope>
    <source>
        <strain evidence="1">USNM1676648</strain>
        <tissue evidence="1">Polyp</tissue>
    </source>
</reference>
<evidence type="ECO:0000313" key="2">
    <source>
        <dbReference type="Proteomes" id="UP001163046"/>
    </source>
</evidence>
<organism evidence="1 2">
    <name type="scientific">Desmophyllum pertusum</name>
    <dbReference type="NCBI Taxonomy" id="174260"/>
    <lineage>
        <taxon>Eukaryota</taxon>
        <taxon>Metazoa</taxon>
        <taxon>Cnidaria</taxon>
        <taxon>Anthozoa</taxon>
        <taxon>Hexacorallia</taxon>
        <taxon>Scleractinia</taxon>
        <taxon>Caryophylliina</taxon>
        <taxon>Caryophylliidae</taxon>
        <taxon>Desmophyllum</taxon>
    </lineage>
</organism>
<dbReference type="AlphaFoldDB" id="A0A9W9ZUB4"/>
<sequence>EDLRGDQLTFCYGSAVSAECGTQDFPHKLLLLMSVALLTELSHLRQTTVSIIRKDHSGQFGRITCLTGPLARE</sequence>
<feature type="non-terminal residue" evidence="1">
    <location>
        <position position="1"/>
    </location>
</feature>
<gene>
    <name evidence="1" type="ORF">OS493_004285</name>
</gene>
<dbReference type="EMBL" id="MU825874">
    <property type="protein sequence ID" value="KAJ7387304.1"/>
    <property type="molecule type" value="Genomic_DNA"/>
</dbReference>
<dbReference type="Proteomes" id="UP001163046">
    <property type="component" value="Unassembled WGS sequence"/>
</dbReference>
<protein>
    <submittedName>
        <fullName evidence="1">Uncharacterized protein</fullName>
    </submittedName>
</protein>